<dbReference type="HOGENOM" id="CLU_091588_3_0_2"/>
<feature type="domain" description="MIP18 family-like" evidence="1">
    <location>
        <begin position="4"/>
        <end position="76"/>
    </location>
</feature>
<sequence length="95" mass="10564">MVTKEDVLNALKTVADPHMGISIVDMGLIRDVEVDDEGNVKFKLIPTNPYCMSVMAMAFQAKEAVKSLEGVKKVEVIVEGHVMENDINEMLKDKE</sequence>
<dbReference type="InterPro" id="IPR002744">
    <property type="entry name" value="MIP18-like"/>
</dbReference>
<protein>
    <recommendedName>
        <fullName evidence="1">MIP18 family-like domain-containing protein</fullName>
    </recommendedName>
</protein>
<organism evidence="2 3">
    <name type="scientific">Methanocaldococcus fervens (strain DSM 4213 / JCM 15782 / AG86)</name>
    <name type="common">Methanococcus fervens</name>
    <dbReference type="NCBI Taxonomy" id="573064"/>
    <lineage>
        <taxon>Archaea</taxon>
        <taxon>Methanobacteriati</taxon>
        <taxon>Methanobacteriota</taxon>
        <taxon>Methanomada group</taxon>
        <taxon>Methanococci</taxon>
        <taxon>Methanococcales</taxon>
        <taxon>Methanocaldococcaceae</taxon>
        <taxon>Methanocaldococcus</taxon>
    </lineage>
</organism>
<dbReference type="RefSeq" id="WP_015790867.1">
    <property type="nucleotide sequence ID" value="NC_013156.1"/>
</dbReference>
<gene>
    <name evidence="2" type="ordered locus">Mefer_0291</name>
</gene>
<dbReference type="PANTHER" id="PTHR42831:SF1">
    <property type="entry name" value="FE-S PROTEIN MATURATION AUXILIARY FACTOR YITW"/>
    <property type="match status" value="1"/>
</dbReference>
<dbReference type="STRING" id="573064.Mefer_0291"/>
<dbReference type="Proteomes" id="UP000001495">
    <property type="component" value="Chromosome"/>
</dbReference>
<keyword evidence="3" id="KW-1185">Reference proteome</keyword>
<name>C7P6E5_METFA</name>
<reference evidence="2" key="1">
    <citation type="submission" date="2009-08" db="EMBL/GenBank/DDBJ databases">
        <title>Complete sequence of chromosome of Methanocaldococcus fervens AG86.</title>
        <authorList>
            <consortium name="US DOE Joint Genome Institute"/>
            <person name="Lucas S."/>
            <person name="Copeland A."/>
            <person name="Lapidus A."/>
            <person name="Glavina del Rio T."/>
            <person name="Tice H."/>
            <person name="Bruce D."/>
            <person name="Goodwin L."/>
            <person name="Pitluck S."/>
            <person name="Chertkov O."/>
            <person name="Detter J.C."/>
            <person name="Han C."/>
            <person name="Tapia R."/>
            <person name="Larimer F."/>
            <person name="Land M."/>
            <person name="Hauser L."/>
            <person name="Kyrpides N."/>
            <person name="Ovchinnikova G."/>
            <person name="Lupa-Sieprawska M."/>
            <person name="Whitman W.B."/>
        </authorList>
    </citation>
    <scope>NUCLEOTIDE SEQUENCE [LARGE SCALE GENOMIC DNA]</scope>
    <source>
        <strain evidence="2">AG86</strain>
    </source>
</reference>
<dbReference type="InterPro" id="IPR034904">
    <property type="entry name" value="FSCA_dom_sf"/>
</dbReference>
<dbReference type="OrthoDB" id="371709at2157"/>
<accession>C7P6E5</accession>
<dbReference type="PANTHER" id="PTHR42831">
    <property type="entry name" value="FE-S PROTEIN MATURATION AUXILIARY FACTOR YITW"/>
    <property type="match status" value="1"/>
</dbReference>
<dbReference type="EMBL" id="CP001696">
    <property type="protein sequence ID" value="ACV24127.1"/>
    <property type="molecule type" value="Genomic_DNA"/>
</dbReference>
<dbReference type="Gene3D" id="3.30.300.130">
    <property type="entry name" value="Fe-S cluster assembly (FSCA)"/>
    <property type="match status" value="1"/>
</dbReference>
<proteinExistence type="predicted"/>
<dbReference type="AlphaFoldDB" id="C7P6E5"/>
<dbReference type="InterPro" id="IPR052339">
    <property type="entry name" value="Fe-S_Maturation_MIP18"/>
</dbReference>
<dbReference type="eggNOG" id="arCOG01845">
    <property type="taxonomic scope" value="Archaea"/>
</dbReference>
<dbReference type="KEGG" id="mfe:Mefer_0291"/>
<dbReference type="SUPFAM" id="SSF117916">
    <property type="entry name" value="Fe-S cluster assembly (FSCA) domain-like"/>
    <property type="match status" value="1"/>
</dbReference>
<evidence type="ECO:0000313" key="3">
    <source>
        <dbReference type="Proteomes" id="UP000001495"/>
    </source>
</evidence>
<evidence type="ECO:0000259" key="1">
    <source>
        <dbReference type="Pfam" id="PF01883"/>
    </source>
</evidence>
<dbReference type="GeneID" id="8364958"/>
<evidence type="ECO:0000313" key="2">
    <source>
        <dbReference type="EMBL" id="ACV24127.1"/>
    </source>
</evidence>
<dbReference type="Pfam" id="PF01883">
    <property type="entry name" value="FeS_assembly_P"/>
    <property type="match status" value="1"/>
</dbReference>